<proteinExistence type="predicted"/>
<keyword evidence="3" id="KW-1185">Reference proteome</keyword>
<evidence type="ECO:0000313" key="2">
    <source>
        <dbReference type="EMBL" id="KAF1920807.1"/>
    </source>
</evidence>
<feature type="compositionally biased region" description="Basic and acidic residues" evidence="1">
    <location>
        <begin position="27"/>
        <end position="37"/>
    </location>
</feature>
<organism evidence="2 3">
    <name type="scientific">Ampelomyces quisqualis</name>
    <name type="common">Powdery mildew agent</name>
    <dbReference type="NCBI Taxonomy" id="50730"/>
    <lineage>
        <taxon>Eukaryota</taxon>
        <taxon>Fungi</taxon>
        <taxon>Dikarya</taxon>
        <taxon>Ascomycota</taxon>
        <taxon>Pezizomycotina</taxon>
        <taxon>Dothideomycetes</taxon>
        <taxon>Pleosporomycetidae</taxon>
        <taxon>Pleosporales</taxon>
        <taxon>Pleosporineae</taxon>
        <taxon>Phaeosphaeriaceae</taxon>
        <taxon>Ampelomyces</taxon>
    </lineage>
</organism>
<sequence length="165" mass="18785">MAHGDSKHYACETNQRICCITGSTEGRLQEERDERERKPKPKPPSGPDRWFIVILHMVEAPPKNLPQMTFGFKQWDEARRSLSMEWNGSAEATSSIGLMDLSAEMRMMVYKEVCSKLKREGVEWRKTAPQVTGDNEGEESAFARIPSGRADCAITLLWRNDGQRP</sequence>
<feature type="region of interest" description="Disordered" evidence="1">
    <location>
        <begin position="22"/>
        <end position="48"/>
    </location>
</feature>
<protein>
    <submittedName>
        <fullName evidence="2">Uncharacterized protein</fullName>
    </submittedName>
</protein>
<evidence type="ECO:0000256" key="1">
    <source>
        <dbReference type="SAM" id="MobiDB-lite"/>
    </source>
</evidence>
<gene>
    <name evidence="2" type="ORF">BDU57DRAFT_525799</name>
</gene>
<evidence type="ECO:0000313" key="3">
    <source>
        <dbReference type="Proteomes" id="UP000800096"/>
    </source>
</evidence>
<dbReference type="EMBL" id="ML979132">
    <property type="protein sequence ID" value="KAF1920807.1"/>
    <property type="molecule type" value="Genomic_DNA"/>
</dbReference>
<dbReference type="Proteomes" id="UP000800096">
    <property type="component" value="Unassembled WGS sequence"/>
</dbReference>
<accession>A0A6A5R4C3</accession>
<dbReference type="AlphaFoldDB" id="A0A6A5R4C3"/>
<reference evidence="2" key="1">
    <citation type="journal article" date="2020" name="Stud. Mycol.">
        <title>101 Dothideomycetes genomes: a test case for predicting lifestyles and emergence of pathogens.</title>
        <authorList>
            <person name="Haridas S."/>
            <person name="Albert R."/>
            <person name="Binder M."/>
            <person name="Bloem J."/>
            <person name="Labutti K."/>
            <person name="Salamov A."/>
            <person name="Andreopoulos B."/>
            <person name="Baker S."/>
            <person name="Barry K."/>
            <person name="Bills G."/>
            <person name="Bluhm B."/>
            <person name="Cannon C."/>
            <person name="Castanera R."/>
            <person name="Culley D."/>
            <person name="Daum C."/>
            <person name="Ezra D."/>
            <person name="Gonzalez J."/>
            <person name="Henrissat B."/>
            <person name="Kuo A."/>
            <person name="Liang C."/>
            <person name="Lipzen A."/>
            <person name="Lutzoni F."/>
            <person name="Magnuson J."/>
            <person name="Mondo S."/>
            <person name="Nolan M."/>
            <person name="Ohm R."/>
            <person name="Pangilinan J."/>
            <person name="Park H.-J."/>
            <person name="Ramirez L."/>
            <person name="Alfaro M."/>
            <person name="Sun H."/>
            <person name="Tritt A."/>
            <person name="Yoshinaga Y."/>
            <person name="Zwiers L.-H."/>
            <person name="Turgeon B."/>
            <person name="Goodwin S."/>
            <person name="Spatafora J."/>
            <person name="Crous P."/>
            <person name="Grigoriev I."/>
        </authorList>
    </citation>
    <scope>NUCLEOTIDE SEQUENCE</scope>
    <source>
        <strain evidence="2">HMLAC05119</strain>
    </source>
</reference>
<name>A0A6A5R4C3_AMPQU</name>